<evidence type="ECO:0000313" key="2">
    <source>
        <dbReference type="Proteomes" id="UP000523007"/>
    </source>
</evidence>
<gene>
    <name evidence="1" type="ORF">F4561_000088</name>
</gene>
<name>A0A7W7RC50_9ACTN</name>
<evidence type="ECO:0008006" key="3">
    <source>
        <dbReference type="Google" id="ProtNLM"/>
    </source>
</evidence>
<accession>A0A7W7RC50</accession>
<reference evidence="1 2" key="1">
    <citation type="submission" date="2020-08" db="EMBL/GenBank/DDBJ databases">
        <title>Sequencing the genomes of 1000 actinobacteria strains.</title>
        <authorList>
            <person name="Klenk H.-P."/>
        </authorList>
    </citation>
    <scope>NUCLEOTIDE SEQUENCE [LARGE SCALE GENOMIC DNA]</scope>
    <source>
        <strain evidence="1 2">DSM 102030</strain>
    </source>
</reference>
<protein>
    <recommendedName>
        <fullName evidence="3">Tetratricopeptide repeat protein</fullName>
    </recommendedName>
</protein>
<dbReference type="RefSeq" id="WP_184573607.1">
    <property type="nucleotide sequence ID" value="NZ_JACHJT010000001.1"/>
</dbReference>
<proteinExistence type="predicted"/>
<dbReference type="EMBL" id="JACHJT010000001">
    <property type="protein sequence ID" value="MBB4929268.1"/>
    <property type="molecule type" value="Genomic_DNA"/>
</dbReference>
<dbReference type="Proteomes" id="UP000523007">
    <property type="component" value="Unassembled WGS sequence"/>
</dbReference>
<comment type="caution">
    <text evidence="1">The sequence shown here is derived from an EMBL/GenBank/DDBJ whole genome shotgun (WGS) entry which is preliminary data.</text>
</comment>
<sequence>MDAARAAGDHWVEGVALRQSGALRWERDRDSEAIALTGIEEARVSFGETDRARQRLGAALDILRSFGAPRAGDVEATLARLN</sequence>
<organism evidence="1 2">
    <name type="scientific">Lipingzhangella halophila</name>
    <dbReference type="NCBI Taxonomy" id="1783352"/>
    <lineage>
        <taxon>Bacteria</taxon>
        <taxon>Bacillati</taxon>
        <taxon>Actinomycetota</taxon>
        <taxon>Actinomycetes</taxon>
        <taxon>Streptosporangiales</taxon>
        <taxon>Nocardiopsidaceae</taxon>
        <taxon>Lipingzhangella</taxon>
    </lineage>
</organism>
<dbReference type="AlphaFoldDB" id="A0A7W7RC50"/>
<keyword evidence="2" id="KW-1185">Reference proteome</keyword>
<evidence type="ECO:0000313" key="1">
    <source>
        <dbReference type="EMBL" id="MBB4929268.1"/>
    </source>
</evidence>